<dbReference type="CDD" id="cd00833">
    <property type="entry name" value="PKS"/>
    <property type="match status" value="1"/>
</dbReference>
<dbReference type="SUPFAM" id="SSF52151">
    <property type="entry name" value="FabD/lysophospholipase-like"/>
    <property type="match status" value="1"/>
</dbReference>
<dbReference type="SMART" id="SM01294">
    <property type="entry name" value="PKS_PP_betabranch"/>
    <property type="match status" value="1"/>
</dbReference>
<keyword evidence="2" id="KW-0597">Phosphoprotein</keyword>
<dbReference type="PANTHER" id="PTHR43775:SF51">
    <property type="entry name" value="INACTIVE PHENOLPHTHIOCEROL SYNTHESIS POLYKETIDE SYNTHASE TYPE I PKS1-RELATED"/>
    <property type="match status" value="1"/>
</dbReference>
<evidence type="ECO:0000256" key="2">
    <source>
        <dbReference type="ARBA" id="ARBA00022553"/>
    </source>
</evidence>
<dbReference type="InterPro" id="IPR016036">
    <property type="entry name" value="Malonyl_transacylase_ACP-bd"/>
</dbReference>
<feature type="non-terminal residue" evidence="8">
    <location>
        <position position="1083"/>
    </location>
</feature>
<keyword evidence="3" id="KW-0808">Transferase</keyword>
<dbReference type="Pfam" id="PF00550">
    <property type="entry name" value="PP-binding"/>
    <property type="match status" value="1"/>
</dbReference>
<dbReference type="Proteomes" id="UP001596972">
    <property type="component" value="Unassembled WGS sequence"/>
</dbReference>
<dbReference type="SUPFAM" id="SSF55048">
    <property type="entry name" value="Probable ACP-binding domain of malonyl-CoA ACP transacylase"/>
    <property type="match status" value="1"/>
</dbReference>
<protein>
    <submittedName>
        <fullName evidence="8">Beta-ketoacyl synthase N-terminal-like domain-containing protein</fullName>
    </submittedName>
</protein>
<dbReference type="Pfam" id="PF00109">
    <property type="entry name" value="ketoacyl-synt"/>
    <property type="match status" value="1"/>
</dbReference>
<dbReference type="PROSITE" id="PS00606">
    <property type="entry name" value="KS3_1"/>
    <property type="match status" value="1"/>
</dbReference>
<evidence type="ECO:0000259" key="6">
    <source>
        <dbReference type="PROSITE" id="PS50075"/>
    </source>
</evidence>
<dbReference type="PROSITE" id="PS50075">
    <property type="entry name" value="CARRIER"/>
    <property type="match status" value="1"/>
</dbReference>
<dbReference type="SUPFAM" id="SSF53901">
    <property type="entry name" value="Thiolase-like"/>
    <property type="match status" value="1"/>
</dbReference>
<keyword evidence="4" id="KW-0012">Acyltransferase</keyword>
<evidence type="ECO:0000256" key="1">
    <source>
        <dbReference type="ARBA" id="ARBA00022450"/>
    </source>
</evidence>
<dbReference type="PROSITE" id="PS52004">
    <property type="entry name" value="KS3_2"/>
    <property type="match status" value="1"/>
</dbReference>
<feature type="domain" description="Carrier" evidence="6">
    <location>
        <begin position="523"/>
        <end position="598"/>
    </location>
</feature>
<reference evidence="9" key="1">
    <citation type="journal article" date="2019" name="Int. J. Syst. Evol. Microbiol.">
        <title>The Global Catalogue of Microorganisms (GCM) 10K type strain sequencing project: providing services to taxonomists for standard genome sequencing and annotation.</title>
        <authorList>
            <consortium name="The Broad Institute Genomics Platform"/>
            <consortium name="The Broad Institute Genome Sequencing Center for Infectious Disease"/>
            <person name="Wu L."/>
            <person name="Ma J."/>
        </authorList>
    </citation>
    <scope>NUCLEOTIDE SEQUENCE [LARGE SCALE GENOMIC DNA]</scope>
    <source>
        <strain evidence="9">JCM 31202</strain>
    </source>
</reference>
<dbReference type="InterPro" id="IPR014031">
    <property type="entry name" value="Ketoacyl_synth_C"/>
</dbReference>
<proteinExistence type="predicted"/>
<dbReference type="SMART" id="SM00825">
    <property type="entry name" value="PKS_KS"/>
    <property type="match status" value="1"/>
</dbReference>
<feature type="domain" description="Ketosynthase family 3 (KS3)" evidence="7">
    <location>
        <begin position="611"/>
        <end position="1031"/>
    </location>
</feature>
<dbReference type="SUPFAM" id="SSF47336">
    <property type="entry name" value="ACP-like"/>
    <property type="match status" value="1"/>
</dbReference>
<dbReference type="Pfam" id="PF16197">
    <property type="entry name" value="KAsynt_C_assoc"/>
    <property type="match status" value="1"/>
</dbReference>
<dbReference type="InterPro" id="IPR014030">
    <property type="entry name" value="Ketoacyl_synth_N"/>
</dbReference>
<evidence type="ECO:0000256" key="3">
    <source>
        <dbReference type="ARBA" id="ARBA00022679"/>
    </source>
</evidence>
<dbReference type="InterPro" id="IPR036736">
    <property type="entry name" value="ACP-like_sf"/>
</dbReference>
<dbReference type="SMART" id="SM00827">
    <property type="entry name" value="PKS_AT"/>
    <property type="match status" value="1"/>
</dbReference>
<evidence type="ECO:0000256" key="5">
    <source>
        <dbReference type="SAM" id="MobiDB-lite"/>
    </source>
</evidence>
<organism evidence="8 9">
    <name type="scientific">Actinomadura sediminis</name>
    <dbReference type="NCBI Taxonomy" id="1038904"/>
    <lineage>
        <taxon>Bacteria</taxon>
        <taxon>Bacillati</taxon>
        <taxon>Actinomycetota</taxon>
        <taxon>Actinomycetes</taxon>
        <taxon>Streptosporangiales</taxon>
        <taxon>Thermomonosporaceae</taxon>
        <taxon>Actinomadura</taxon>
    </lineage>
</organism>
<feature type="region of interest" description="Disordered" evidence="5">
    <location>
        <begin position="417"/>
        <end position="438"/>
    </location>
</feature>
<dbReference type="InterPro" id="IPR050091">
    <property type="entry name" value="PKS_NRPS_Biosynth_Enz"/>
</dbReference>
<dbReference type="InterPro" id="IPR032821">
    <property type="entry name" value="PKS_assoc"/>
</dbReference>
<dbReference type="EMBL" id="JBHTJA010000221">
    <property type="protein sequence ID" value="MFD0906101.1"/>
    <property type="molecule type" value="Genomic_DNA"/>
</dbReference>
<dbReference type="InterPro" id="IPR020806">
    <property type="entry name" value="PKS_PP-bd"/>
</dbReference>
<dbReference type="Gene3D" id="3.40.366.10">
    <property type="entry name" value="Malonyl-Coenzyme A Acyl Carrier Protein, domain 2"/>
    <property type="match status" value="1"/>
</dbReference>
<feature type="region of interest" description="Disordered" evidence="5">
    <location>
        <begin position="1030"/>
        <end position="1060"/>
    </location>
</feature>
<dbReference type="InterPro" id="IPR016039">
    <property type="entry name" value="Thiolase-like"/>
</dbReference>
<dbReference type="InterPro" id="IPR020841">
    <property type="entry name" value="PKS_Beta-ketoAc_synthase_dom"/>
</dbReference>
<dbReference type="InterPro" id="IPR016035">
    <property type="entry name" value="Acyl_Trfase/lysoPLipase"/>
</dbReference>
<evidence type="ECO:0000313" key="9">
    <source>
        <dbReference type="Proteomes" id="UP001596972"/>
    </source>
</evidence>
<keyword evidence="1" id="KW-0596">Phosphopantetheine</keyword>
<evidence type="ECO:0000259" key="7">
    <source>
        <dbReference type="PROSITE" id="PS52004"/>
    </source>
</evidence>
<dbReference type="SMART" id="SM00823">
    <property type="entry name" value="PKS_PP"/>
    <property type="match status" value="1"/>
</dbReference>
<dbReference type="RefSeq" id="WP_378307651.1">
    <property type="nucleotide sequence ID" value="NZ_JBHTJA010000221.1"/>
</dbReference>
<feature type="compositionally biased region" description="Low complexity" evidence="5">
    <location>
        <begin position="1046"/>
        <end position="1057"/>
    </location>
</feature>
<dbReference type="InterPro" id="IPR018201">
    <property type="entry name" value="Ketoacyl_synth_AS"/>
</dbReference>
<dbReference type="PANTHER" id="PTHR43775">
    <property type="entry name" value="FATTY ACID SYNTHASE"/>
    <property type="match status" value="1"/>
</dbReference>
<name>A0ABW3F0D8_9ACTN</name>
<sequence length="1083" mass="110105">LHARLAAYPGDAAADDGLSLATSRAELPHRAAVSGADRAELLAALAALARRDAAAGIVRGTAAAGGRLAVLLPGQGTQRAGMGSGLADAFPVFAAAFDELCGTLDAFLEDRPDHPGVPLREIVRSRPDLLDRTACTQAALFAFEAASLRLLESWGIVPDLLCGHSVGELAAAHAAGLWSAEDACRLVAARGTLMQELPGGGAMVAVEAAPDEVEPLLDGRTSVAAVNGPRATVVSGERAAVLAVAARLRERGRRTSRLRVSHAFHSPLMEPMLDRYRAVAESIDYREPRTPVASTTTGGIADAAELRDPGHWVRNVRETVLFAGGVRALEAAGAATFLELGPDATLSGAVPECLAPGSSAVPVPALRADLPEPHALLSALGALWARGTAVDWAAVFGPSGARPVDLPTYAFRRTRHWLPPADPDDPAPPTTTTPAATVRDAATVDAATREGATCEGAAAGGALSGGVAPVDAAPQGAAAVDAVRESGTLEGAAPQSVAPGHDLPQSAGLGEVVERGGAAGGGRPTAALVRAHAAAVLGHAAPDAVDPDRPFREQGFDSHLTMELRRRLMEATGLPLPATALFDHPTCTSLAALLAGEVSEAGRDARAGRSAEPIAIVGMGCRFPGGVASPDDLWRLVAARRDAVAGFPADRGWDLEALRAAADTGGGGFLDDAAGFDAAFFGISPREALAMDPQQRLLLETAWEAMERAGIAPDDWRGRAMGVFVGAMAQDYVPPLHTPPDGLGGHLLTGGSPSVASGRIAYTFGFEGPALTVDTACSSSLVAVHLAVESLRRGESAAALAGGVAVLTGPGMFVEFSRQGGLAADGRCKAFAAAADGTAWAEGAGMVVLERLSDARRAGHPVLAVIRGAATGADGASNGLTAPNGKAQRKVIRAALADAGVTAADVDAVEAHGTGTRLGDPIEADALLATYGRRPGGAAPLRLGSLKSNIGHAQAAAGIGGLIKMVQALRHETLPATLHVDEPSPHVDWSAGAVRLLTEAEPWPRRAGRPRRAGVSSFGISGMNAHVVLEESPDEPPGAGAGTGGDAAPADRPAEGPLVPVLLSGRSEDALRAQAARLSELPG</sequence>
<accession>A0ABW3F0D8</accession>
<dbReference type="InterPro" id="IPR014043">
    <property type="entry name" value="Acyl_transferase_dom"/>
</dbReference>
<dbReference type="InterPro" id="IPR001227">
    <property type="entry name" value="Ac_transferase_dom_sf"/>
</dbReference>
<feature type="non-terminal residue" evidence="8">
    <location>
        <position position="1"/>
    </location>
</feature>
<dbReference type="Pfam" id="PF02801">
    <property type="entry name" value="Ketoacyl-synt_C"/>
    <property type="match status" value="1"/>
</dbReference>
<dbReference type="InterPro" id="IPR009081">
    <property type="entry name" value="PP-bd_ACP"/>
</dbReference>
<evidence type="ECO:0000256" key="4">
    <source>
        <dbReference type="ARBA" id="ARBA00023315"/>
    </source>
</evidence>
<gene>
    <name evidence="8" type="ORF">ACFQ11_37405</name>
</gene>
<comment type="caution">
    <text evidence="8">The sequence shown here is derived from an EMBL/GenBank/DDBJ whole genome shotgun (WGS) entry which is preliminary data.</text>
</comment>
<dbReference type="Gene3D" id="3.30.70.3290">
    <property type="match status" value="2"/>
</dbReference>
<keyword evidence="9" id="KW-1185">Reference proteome</keyword>
<dbReference type="Gene3D" id="1.10.1200.10">
    <property type="entry name" value="ACP-like"/>
    <property type="match status" value="1"/>
</dbReference>
<dbReference type="Gene3D" id="3.40.47.10">
    <property type="match status" value="1"/>
</dbReference>
<dbReference type="Pfam" id="PF00698">
    <property type="entry name" value="Acyl_transf_1"/>
    <property type="match status" value="1"/>
</dbReference>
<evidence type="ECO:0000313" key="8">
    <source>
        <dbReference type="EMBL" id="MFD0906101.1"/>
    </source>
</evidence>